<feature type="transmembrane region" description="Helical" evidence="4">
    <location>
        <begin position="363"/>
        <end position="388"/>
    </location>
</feature>
<feature type="transmembrane region" description="Helical" evidence="4">
    <location>
        <begin position="197"/>
        <end position="218"/>
    </location>
</feature>
<feature type="transmembrane region" description="Helical" evidence="4">
    <location>
        <begin position="339"/>
        <end position="357"/>
    </location>
</feature>
<evidence type="ECO:0000256" key="3">
    <source>
        <dbReference type="SAM" id="MobiDB-lite"/>
    </source>
</evidence>
<evidence type="ECO:0000256" key="4">
    <source>
        <dbReference type="SAM" id="Phobius"/>
    </source>
</evidence>
<feature type="region of interest" description="Disordered" evidence="3">
    <location>
        <begin position="1"/>
        <end position="45"/>
    </location>
</feature>
<keyword evidence="4" id="KW-0812">Transmembrane</keyword>
<dbReference type="Pfam" id="PF07690">
    <property type="entry name" value="MFS_1"/>
    <property type="match status" value="1"/>
</dbReference>
<feature type="transmembrane region" description="Helical" evidence="4">
    <location>
        <begin position="69"/>
        <end position="89"/>
    </location>
</feature>
<dbReference type="Proteomes" id="UP001175001">
    <property type="component" value="Unassembled WGS sequence"/>
</dbReference>
<protein>
    <submittedName>
        <fullName evidence="6">Aspyridones efflux protein apdF</fullName>
    </submittedName>
</protein>
<comment type="subcellular location">
    <subcellularLocation>
        <location evidence="1">Membrane</location>
        <topology evidence="1">Multi-pass membrane protein</topology>
    </subcellularLocation>
</comment>
<feature type="transmembrane region" description="Helical" evidence="4">
    <location>
        <begin position="426"/>
        <end position="450"/>
    </location>
</feature>
<proteinExistence type="inferred from homology"/>
<dbReference type="PANTHER" id="PTHR11360">
    <property type="entry name" value="MONOCARBOXYLATE TRANSPORTER"/>
    <property type="match status" value="1"/>
</dbReference>
<dbReference type="InterPro" id="IPR036259">
    <property type="entry name" value="MFS_trans_sf"/>
</dbReference>
<feature type="domain" description="Major facilitator superfamily (MFS) profile" evidence="5">
    <location>
        <begin position="70"/>
        <end position="451"/>
    </location>
</feature>
<evidence type="ECO:0000256" key="2">
    <source>
        <dbReference type="ARBA" id="ARBA00006727"/>
    </source>
</evidence>
<dbReference type="PROSITE" id="PS50850">
    <property type="entry name" value="MFS"/>
    <property type="match status" value="1"/>
</dbReference>
<dbReference type="EMBL" id="JAUJDW010000006">
    <property type="protein sequence ID" value="KAK0662428.1"/>
    <property type="molecule type" value="Genomic_DNA"/>
</dbReference>
<feature type="transmembrane region" description="Helical" evidence="4">
    <location>
        <begin position="138"/>
        <end position="157"/>
    </location>
</feature>
<feature type="transmembrane region" description="Helical" evidence="4">
    <location>
        <begin position="400"/>
        <end position="420"/>
    </location>
</feature>
<sequence>MRDDIERAESTMSSTASAPETDPEKKDQPQELSETDLEAAVQTRPLEKTVSRKSKHSINNVSSVPNGGLLAWLQVLGAFFLFFNSWGIVNSFGSYQTYYESDLLKDSNPSAISWIGSVQAYLLMLVGALTGPIYDAGYFRHLLVIGSFLVVFGQMMLSLCTAYWQVLLAQAFCIGAGTGCLFVPSVAILSTYFTTRLATATGIAAAGSSIGGVIYPILLHRLIGPIGFPWTARIIGFIALATLLVPNLCMKVRVLPASRRKMLDLPAFKEPPYVLFIFGAMVVFMGLYTPFFYIQLYALDRSITSENLAFYMLSIMNASSTFGRIFPNMLADRIGRFNTIAPCALLSGVLILCLIAVKNLGGLVVFCVLYGFFSGTFVSLPPPILVLLSPDRSKIGTRMGQAFSCIAIGILVGTPIGGAIQSKHGFTALWLFGGIVTIGGSMSVVAARILHPSAGSLRILVTPGPNCEETHSDGNGGSLVSSHASVQLAFVGPSNTRAHVALYELDVSYEAWCFHDEWGTFPPEARRVALEGLREAVAADMEERFGRDFRALTVQKCVERTTLANDAAEGWLGEVPRRICRLFGQGASTAAVQRPPPYSA</sequence>
<dbReference type="GO" id="GO:0022857">
    <property type="term" value="F:transmembrane transporter activity"/>
    <property type="evidence" value="ECO:0007669"/>
    <property type="project" value="InterPro"/>
</dbReference>
<evidence type="ECO:0000256" key="1">
    <source>
        <dbReference type="ARBA" id="ARBA00004141"/>
    </source>
</evidence>
<keyword evidence="7" id="KW-1185">Reference proteome</keyword>
<evidence type="ECO:0000259" key="5">
    <source>
        <dbReference type="PROSITE" id="PS50850"/>
    </source>
</evidence>
<organism evidence="6 7">
    <name type="scientific">Lasiodiplodia hormozganensis</name>
    <dbReference type="NCBI Taxonomy" id="869390"/>
    <lineage>
        <taxon>Eukaryota</taxon>
        <taxon>Fungi</taxon>
        <taxon>Dikarya</taxon>
        <taxon>Ascomycota</taxon>
        <taxon>Pezizomycotina</taxon>
        <taxon>Dothideomycetes</taxon>
        <taxon>Dothideomycetes incertae sedis</taxon>
        <taxon>Botryosphaeriales</taxon>
        <taxon>Botryosphaeriaceae</taxon>
        <taxon>Lasiodiplodia</taxon>
    </lineage>
</organism>
<keyword evidence="4" id="KW-1133">Transmembrane helix</keyword>
<dbReference type="AlphaFoldDB" id="A0AA39Z1G5"/>
<feature type="transmembrane region" description="Helical" evidence="4">
    <location>
        <begin position="230"/>
        <end position="252"/>
    </location>
</feature>
<accession>A0AA39Z1G5</accession>
<comment type="caution">
    <text evidence="6">The sequence shown here is derived from an EMBL/GenBank/DDBJ whole genome shotgun (WGS) entry which is preliminary data.</text>
</comment>
<comment type="similarity">
    <text evidence="2">Belongs to the major facilitator superfamily. Monocarboxylate porter (TC 2.A.1.13) family.</text>
</comment>
<dbReference type="InterPro" id="IPR020846">
    <property type="entry name" value="MFS_dom"/>
</dbReference>
<feature type="transmembrane region" description="Helical" evidence="4">
    <location>
        <begin position="273"/>
        <end position="296"/>
    </location>
</feature>
<dbReference type="InterPro" id="IPR050327">
    <property type="entry name" value="Proton-linked_MCT"/>
</dbReference>
<dbReference type="PANTHER" id="PTHR11360:SF234">
    <property type="entry name" value="MFS-TYPE TRANSPORTER DBAD-RELATED"/>
    <property type="match status" value="1"/>
</dbReference>
<dbReference type="SUPFAM" id="SSF103473">
    <property type="entry name" value="MFS general substrate transporter"/>
    <property type="match status" value="1"/>
</dbReference>
<gene>
    <name evidence="6" type="primary">apdF_11</name>
    <name evidence="6" type="ORF">DIS24_g2037</name>
</gene>
<dbReference type="Gene3D" id="1.20.1250.20">
    <property type="entry name" value="MFS general substrate transporter like domains"/>
    <property type="match status" value="1"/>
</dbReference>
<dbReference type="GO" id="GO:0016020">
    <property type="term" value="C:membrane"/>
    <property type="evidence" value="ECO:0007669"/>
    <property type="project" value="UniProtKB-SubCell"/>
</dbReference>
<evidence type="ECO:0000313" key="7">
    <source>
        <dbReference type="Proteomes" id="UP001175001"/>
    </source>
</evidence>
<dbReference type="InterPro" id="IPR011701">
    <property type="entry name" value="MFS"/>
</dbReference>
<evidence type="ECO:0000313" key="6">
    <source>
        <dbReference type="EMBL" id="KAK0662428.1"/>
    </source>
</evidence>
<name>A0AA39Z1G5_9PEZI</name>
<feature type="transmembrane region" description="Helical" evidence="4">
    <location>
        <begin position="163"/>
        <end position="190"/>
    </location>
</feature>
<keyword evidence="4" id="KW-0472">Membrane</keyword>
<feature type="transmembrane region" description="Helical" evidence="4">
    <location>
        <begin position="111"/>
        <end position="131"/>
    </location>
</feature>
<reference evidence="6" key="1">
    <citation type="submission" date="2023-06" db="EMBL/GenBank/DDBJ databases">
        <title>Multi-omics analyses reveal the molecular pathogenesis toolkit of Lasiodiplodia hormozganensis, a cross-kingdom pathogen.</title>
        <authorList>
            <person name="Felix C."/>
            <person name="Meneses R."/>
            <person name="Goncalves M.F.M."/>
            <person name="Tilleman L."/>
            <person name="Duarte A.S."/>
            <person name="Jorrin-Novo J.V."/>
            <person name="Van De Peer Y."/>
            <person name="Deforce D."/>
            <person name="Van Nieuwerburgh F."/>
            <person name="Esteves A.C."/>
            <person name="Alves A."/>
        </authorList>
    </citation>
    <scope>NUCLEOTIDE SEQUENCE</scope>
    <source>
        <strain evidence="6">CBS 339.90</strain>
    </source>
</reference>